<dbReference type="Pfam" id="PF07479">
    <property type="entry name" value="NAD_Gly3P_dh_C"/>
    <property type="match status" value="1"/>
</dbReference>
<comment type="caution">
    <text evidence="14">The sequence shown here is derived from an EMBL/GenBank/DDBJ whole genome shotgun (WGS) entry which is preliminary data.</text>
</comment>
<dbReference type="OrthoDB" id="9812273at2"/>
<organism evidence="14 15">
    <name type="scientific">Balneicella halophila</name>
    <dbReference type="NCBI Taxonomy" id="1537566"/>
    <lineage>
        <taxon>Bacteria</taxon>
        <taxon>Pseudomonadati</taxon>
        <taxon>Bacteroidota</taxon>
        <taxon>Bacteroidia</taxon>
        <taxon>Bacteroidales</taxon>
        <taxon>Balneicellaceae</taxon>
        <taxon>Balneicella</taxon>
    </lineage>
</organism>
<evidence type="ECO:0000256" key="1">
    <source>
        <dbReference type="ARBA" id="ARBA00011009"/>
    </source>
</evidence>
<dbReference type="InterPro" id="IPR013328">
    <property type="entry name" value="6PGD_dom2"/>
</dbReference>
<dbReference type="EMBL" id="QENZ01000003">
    <property type="protein sequence ID" value="PVX52530.1"/>
    <property type="molecule type" value="Genomic_DNA"/>
</dbReference>
<keyword evidence="4" id="KW-0443">Lipid metabolism</keyword>
<feature type="active site" description="Proton acceptor" evidence="7">
    <location>
        <position position="197"/>
    </location>
</feature>
<evidence type="ECO:0000256" key="5">
    <source>
        <dbReference type="ARBA" id="ARBA00023209"/>
    </source>
</evidence>
<dbReference type="InterPro" id="IPR011128">
    <property type="entry name" value="G3P_DH_NAD-dep_N"/>
</dbReference>
<dbReference type="GO" id="GO:0005829">
    <property type="term" value="C:cytosol"/>
    <property type="evidence" value="ECO:0007669"/>
    <property type="project" value="TreeGrafter"/>
</dbReference>
<protein>
    <recommendedName>
        <fullName evidence="11">Glycerol-3-phosphate dehydrogenase</fullName>
        <ecNumber evidence="11">1.1.1.94</ecNumber>
    </recommendedName>
</protein>
<feature type="binding site" evidence="8">
    <location>
        <begin position="261"/>
        <end position="262"/>
    </location>
    <ligand>
        <name>substrate</name>
    </ligand>
</feature>
<dbReference type="GO" id="GO:0005975">
    <property type="term" value="P:carbohydrate metabolic process"/>
    <property type="evidence" value="ECO:0007669"/>
    <property type="project" value="InterPro"/>
</dbReference>
<dbReference type="AlphaFoldDB" id="A0A7L4URZ4"/>
<evidence type="ECO:0000256" key="6">
    <source>
        <dbReference type="ARBA" id="ARBA00023264"/>
    </source>
</evidence>
<keyword evidence="9 10" id="KW-0520">NAD</keyword>
<sequence>MDITESNLRIAIIGGGSMATAIAKMLQSNSLSFNWYMRKRETIKKFKELGHNPSYLSAVRFNINKIKFYNNLNKCAENSDLLIFVIPAAFMHKGLENLTTDISEKYIVSATKGISPETGELASQYFINQHQISMSNFGVIKGPCHAEEIALERLSYLTIASENNELATVVTKILGTAYTKLCTSNDVLGTEYAAVLKNVMAIASGVAYGLRYGDNFQAVLISNAIKEMKRFLDVVVPQERDIKDSVYLGDLLVTTYSQFSRNRTFGTMIGRGYTVKSAILELSMVAEGYYAVKSIYDIMMELDIHMPITKAVYLILHERIAPSIEMKILSDELQ</sequence>
<dbReference type="Proteomes" id="UP000251835">
    <property type="component" value="Unassembled WGS sequence"/>
</dbReference>
<dbReference type="GO" id="GO:0046168">
    <property type="term" value="P:glycerol-3-phosphate catabolic process"/>
    <property type="evidence" value="ECO:0007669"/>
    <property type="project" value="InterPro"/>
</dbReference>
<comment type="catalytic activity">
    <reaction evidence="11">
        <text>sn-glycerol 3-phosphate + NADP(+) = dihydroxyacetone phosphate + NADPH + H(+)</text>
        <dbReference type="Rhea" id="RHEA:11096"/>
        <dbReference type="ChEBI" id="CHEBI:15378"/>
        <dbReference type="ChEBI" id="CHEBI:57597"/>
        <dbReference type="ChEBI" id="CHEBI:57642"/>
        <dbReference type="ChEBI" id="CHEBI:57783"/>
        <dbReference type="ChEBI" id="CHEBI:58349"/>
        <dbReference type="EC" id="1.1.1.94"/>
    </reaction>
</comment>
<keyword evidence="2" id="KW-0444">Lipid biosynthesis</keyword>
<evidence type="ECO:0000256" key="3">
    <source>
        <dbReference type="ARBA" id="ARBA00023002"/>
    </source>
</evidence>
<gene>
    <name evidence="14" type="ORF">C7377_0854</name>
</gene>
<dbReference type="SUPFAM" id="SSF51735">
    <property type="entry name" value="NAD(P)-binding Rossmann-fold domains"/>
    <property type="match status" value="1"/>
</dbReference>
<dbReference type="GO" id="GO:0051287">
    <property type="term" value="F:NAD binding"/>
    <property type="evidence" value="ECO:0007669"/>
    <property type="project" value="InterPro"/>
</dbReference>
<dbReference type="Gene3D" id="1.10.1040.10">
    <property type="entry name" value="N-(1-d-carboxylethyl)-l-norvaline Dehydrogenase, domain 2"/>
    <property type="match status" value="1"/>
</dbReference>
<dbReference type="EC" id="1.1.1.94" evidence="11"/>
<keyword evidence="5" id="KW-0594">Phospholipid biosynthesis</keyword>
<reference evidence="14 15" key="1">
    <citation type="submission" date="2018-05" db="EMBL/GenBank/DDBJ databases">
        <title>Genomic Encyclopedia of Type Strains, Phase IV (KMG-IV): sequencing the most valuable type-strain genomes for metagenomic binning, comparative biology and taxonomic classification.</title>
        <authorList>
            <person name="Goeker M."/>
        </authorList>
    </citation>
    <scope>NUCLEOTIDE SEQUENCE [LARGE SCALE GENOMIC DNA]</scope>
    <source>
        <strain evidence="14 15">DSM 28579</strain>
    </source>
</reference>
<dbReference type="GO" id="GO:0047952">
    <property type="term" value="F:glycerol-3-phosphate dehydrogenase [NAD(P)+] activity"/>
    <property type="evidence" value="ECO:0007669"/>
    <property type="project" value="UniProtKB-EC"/>
</dbReference>
<name>A0A7L4URZ4_BALHA</name>
<feature type="binding site" evidence="9">
    <location>
        <position position="90"/>
    </location>
    <ligand>
        <name>NAD(+)</name>
        <dbReference type="ChEBI" id="CHEBI:57540"/>
    </ligand>
</feature>
<feature type="binding site" evidence="9">
    <location>
        <position position="261"/>
    </location>
    <ligand>
        <name>NAD(+)</name>
        <dbReference type="ChEBI" id="CHEBI:57540"/>
    </ligand>
</feature>
<dbReference type="InterPro" id="IPR006109">
    <property type="entry name" value="G3P_DH_NAD-dep_C"/>
</dbReference>
<dbReference type="PANTHER" id="PTHR11728">
    <property type="entry name" value="GLYCEROL-3-PHOSPHATE DEHYDROGENASE"/>
    <property type="match status" value="1"/>
</dbReference>
<feature type="domain" description="Glycerol-3-phosphate dehydrogenase NAD-dependent C-terminal" evidence="13">
    <location>
        <begin position="186"/>
        <end position="323"/>
    </location>
</feature>
<evidence type="ECO:0000313" key="15">
    <source>
        <dbReference type="Proteomes" id="UP000251835"/>
    </source>
</evidence>
<dbReference type="PRINTS" id="PR00077">
    <property type="entry name" value="GPDHDRGNASE"/>
</dbReference>
<evidence type="ECO:0000259" key="12">
    <source>
        <dbReference type="Pfam" id="PF01210"/>
    </source>
</evidence>
<feature type="domain" description="Glycerol-3-phosphate dehydrogenase NAD-dependent N-terminal" evidence="12">
    <location>
        <begin position="10"/>
        <end position="166"/>
    </location>
</feature>
<evidence type="ECO:0000256" key="7">
    <source>
        <dbReference type="PIRSR" id="PIRSR000114-1"/>
    </source>
</evidence>
<feature type="binding site" evidence="8">
    <location>
        <position position="112"/>
    </location>
    <ligand>
        <name>substrate</name>
    </ligand>
</feature>
<keyword evidence="6" id="KW-1208">Phospholipid metabolism</keyword>
<keyword evidence="15" id="KW-1185">Reference proteome</keyword>
<evidence type="ECO:0000256" key="9">
    <source>
        <dbReference type="PIRSR" id="PIRSR000114-3"/>
    </source>
</evidence>
<dbReference type="PIRSF" id="PIRSF000114">
    <property type="entry name" value="Glycerol-3-P_dh"/>
    <property type="match status" value="1"/>
</dbReference>
<evidence type="ECO:0000313" key="14">
    <source>
        <dbReference type="EMBL" id="PVX52530.1"/>
    </source>
</evidence>
<dbReference type="SUPFAM" id="SSF48179">
    <property type="entry name" value="6-phosphogluconate dehydrogenase C-terminal domain-like"/>
    <property type="match status" value="1"/>
</dbReference>
<keyword evidence="3 10" id="KW-0560">Oxidoreductase</keyword>
<dbReference type="Pfam" id="PF01210">
    <property type="entry name" value="NAD_Gly3P_dh_N"/>
    <property type="match status" value="1"/>
</dbReference>
<dbReference type="Gene3D" id="3.40.50.720">
    <property type="entry name" value="NAD(P)-binding Rossmann-like Domain"/>
    <property type="match status" value="1"/>
</dbReference>
<evidence type="ECO:0000256" key="2">
    <source>
        <dbReference type="ARBA" id="ARBA00022516"/>
    </source>
</evidence>
<dbReference type="InterPro" id="IPR036291">
    <property type="entry name" value="NAD(P)-bd_dom_sf"/>
</dbReference>
<feature type="binding site" evidence="9">
    <location>
        <position position="146"/>
    </location>
    <ligand>
        <name>NAD(+)</name>
        <dbReference type="ChEBI" id="CHEBI:57540"/>
    </ligand>
</feature>
<dbReference type="RefSeq" id="WP_116496058.1">
    <property type="nucleotide sequence ID" value="NZ_QENZ01000003.1"/>
</dbReference>
<dbReference type="PANTHER" id="PTHR11728:SF1">
    <property type="entry name" value="GLYCEROL-3-PHOSPHATE DEHYDROGENASE [NAD(+)] 2, CHLOROPLASTIC"/>
    <property type="match status" value="1"/>
</dbReference>
<accession>A0A7L4URZ4</accession>
<dbReference type="InterPro" id="IPR008927">
    <property type="entry name" value="6-PGluconate_DH-like_C_sf"/>
</dbReference>
<evidence type="ECO:0000256" key="4">
    <source>
        <dbReference type="ARBA" id="ARBA00023098"/>
    </source>
</evidence>
<proteinExistence type="inferred from homology"/>
<evidence type="ECO:0000259" key="13">
    <source>
        <dbReference type="Pfam" id="PF07479"/>
    </source>
</evidence>
<dbReference type="NCBIfam" id="NF000940">
    <property type="entry name" value="PRK00094.1-2"/>
    <property type="match status" value="1"/>
</dbReference>
<dbReference type="InterPro" id="IPR006168">
    <property type="entry name" value="G3P_DH_NAD-dep"/>
</dbReference>
<evidence type="ECO:0000256" key="10">
    <source>
        <dbReference type="RuleBase" id="RU000437"/>
    </source>
</evidence>
<dbReference type="GO" id="GO:0008654">
    <property type="term" value="P:phospholipid biosynthetic process"/>
    <property type="evidence" value="ECO:0007669"/>
    <property type="project" value="UniProtKB-KW"/>
</dbReference>
<evidence type="ECO:0000256" key="11">
    <source>
        <dbReference type="RuleBase" id="RU000439"/>
    </source>
</evidence>
<dbReference type="PROSITE" id="PS00957">
    <property type="entry name" value="NAD_G3PDH"/>
    <property type="match status" value="1"/>
</dbReference>
<comment type="similarity">
    <text evidence="1 10">Belongs to the NAD-dependent glycerol-3-phosphate dehydrogenase family.</text>
</comment>
<evidence type="ECO:0000256" key="8">
    <source>
        <dbReference type="PIRSR" id="PIRSR000114-2"/>
    </source>
</evidence>